<dbReference type="CDD" id="cd14943">
    <property type="entry name" value="TRAPPC5_Trs31"/>
    <property type="match status" value="1"/>
</dbReference>
<evidence type="ECO:0000256" key="1">
    <source>
        <dbReference type="ARBA" id="ARBA00004240"/>
    </source>
</evidence>
<feature type="transmembrane region" description="Helical" evidence="9">
    <location>
        <begin position="223"/>
        <end position="248"/>
    </location>
</feature>
<evidence type="ECO:0008006" key="12">
    <source>
        <dbReference type="Google" id="ProtNLM"/>
    </source>
</evidence>
<feature type="region of interest" description="Disordered" evidence="8">
    <location>
        <begin position="176"/>
        <end position="216"/>
    </location>
</feature>
<accession>A0A8S9KUB9</accession>
<gene>
    <name evidence="10" type="ORF">F2Q68_00007918</name>
</gene>
<comment type="subcellular location">
    <subcellularLocation>
        <location evidence="1">Endoplasmic reticulum</location>
    </subcellularLocation>
    <subcellularLocation>
        <location evidence="2">Golgi apparatus</location>
    </subcellularLocation>
</comment>
<keyword evidence="9" id="KW-1133">Transmembrane helix</keyword>
<dbReference type="FunFam" id="3.30.1380.20:FF:000002">
    <property type="entry name" value="Trafficking protein particle complex subunit"/>
    <property type="match status" value="1"/>
</dbReference>
<dbReference type="InterPro" id="IPR017946">
    <property type="entry name" value="PLC-like_Pdiesterase_TIM-brl"/>
</dbReference>
<protein>
    <recommendedName>
        <fullName evidence="12">Glycerophosphodiester phosphodiesterase</fullName>
    </recommendedName>
</protein>
<keyword evidence="4" id="KW-0813">Transport</keyword>
<evidence type="ECO:0000313" key="10">
    <source>
        <dbReference type="EMBL" id="KAF2596873.1"/>
    </source>
</evidence>
<evidence type="ECO:0000313" key="11">
    <source>
        <dbReference type="Proteomes" id="UP000712281"/>
    </source>
</evidence>
<dbReference type="Gene3D" id="3.20.20.190">
    <property type="entry name" value="Phosphatidylinositol (PI) phosphodiesterase"/>
    <property type="match status" value="1"/>
</dbReference>
<keyword evidence="9" id="KW-0472">Membrane</keyword>
<keyword evidence="7" id="KW-0333">Golgi apparatus</keyword>
<dbReference type="EMBL" id="QGKW02000717">
    <property type="protein sequence ID" value="KAF2596873.1"/>
    <property type="molecule type" value="Genomic_DNA"/>
</dbReference>
<comment type="caution">
    <text evidence="10">The sequence shown here is derived from an EMBL/GenBank/DDBJ whole genome shotgun (WGS) entry which is preliminary data.</text>
</comment>
<dbReference type="InterPro" id="IPR024096">
    <property type="entry name" value="NO_sig/Golgi_transp_ligand-bd"/>
</dbReference>
<dbReference type="GO" id="GO:1990071">
    <property type="term" value="C:TRAPPII protein complex"/>
    <property type="evidence" value="ECO:0007669"/>
    <property type="project" value="TreeGrafter"/>
</dbReference>
<sequence length="443" mass="48242">MVNHSLRSSSDHARENLEIWYGADSNSGLFMDLLNALTTRPQTRDAPKPSVDEIKKHAEAVNLKRSSLDTISESFATGKTNVVEEMHKGNISVYVSVLRNEYISIAFDYFSDPTVELATFIAGNGVDGVITEFPATATRYLRSPCSDLNKDQPYAILPAEAGALLSVAAKEAQPPAIAPSPPLDTKDVIDPPLPPVAKMGSSDGEAPPHAPPHSGTSATSANFGLSLLAILALGVLFAVSLSAFAFLFSELVQYNQTQVDNIAELERRLEDAGYAVGARVLELLCNREKGNRRETRLLGILSFVHSTVWKVLFGKVADSLEKGTEHEDEYMISEKELLVNRFISIPKDMGTFNCGAFVAGIVKGVLDNAGFPAVVTAHFVPIEGQQRPRTTILIKFADEVTACPYILYFILFSSTKLCKRLNLDTCSINAPPQVLKREARLSQ</sequence>
<dbReference type="PANTHER" id="PTHR20902:SF0">
    <property type="entry name" value="TRAFFICKING PROTEIN PARTICLE COMPLEX SUBUNIT 5"/>
    <property type="match status" value="1"/>
</dbReference>
<evidence type="ECO:0000256" key="8">
    <source>
        <dbReference type="SAM" id="MobiDB-lite"/>
    </source>
</evidence>
<dbReference type="AlphaFoldDB" id="A0A8S9KUB9"/>
<evidence type="ECO:0000256" key="2">
    <source>
        <dbReference type="ARBA" id="ARBA00004555"/>
    </source>
</evidence>
<reference evidence="10" key="1">
    <citation type="submission" date="2019-12" db="EMBL/GenBank/DDBJ databases">
        <title>Genome sequencing and annotation of Brassica cretica.</title>
        <authorList>
            <person name="Studholme D.J."/>
            <person name="Sarris P.F."/>
        </authorList>
    </citation>
    <scope>NUCLEOTIDE SEQUENCE</scope>
    <source>
        <strain evidence="10">PFS-001/15</strain>
        <tissue evidence="10">Leaf</tissue>
    </source>
</reference>
<dbReference type="InterPro" id="IPR016696">
    <property type="entry name" value="TRAPP-I_su5"/>
</dbReference>
<keyword evidence="9" id="KW-0812">Transmembrane</keyword>
<keyword evidence="6" id="KW-0931">ER-Golgi transport</keyword>
<dbReference type="Proteomes" id="UP000712281">
    <property type="component" value="Unassembled WGS sequence"/>
</dbReference>
<dbReference type="GO" id="GO:1990072">
    <property type="term" value="C:TRAPPIII protein complex"/>
    <property type="evidence" value="ECO:0007669"/>
    <property type="project" value="TreeGrafter"/>
</dbReference>
<dbReference type="GO" id="GO:0008081">
    <property type="term" value="F:phosphoric diester hydrolase activity"/>
    <property type="evidence" value="ECO:0007669"/>
    <property type="project" value="InterPro"/>
</dbReference>
<evidence type="ECO:0000256" key="5">
    <source>
        <dbReference type="ARBA" id="ARBA00022824"/>
    </source>
</evidence>
<dbReference type="SUPFAM" id="SSF111126">
    <property type="entry name" value="Ligand-binding domain in the NO signalling and Golgi transport"/>
    <property type="match status" value="1"/>
</dbReference>
<comment type="similarity">
    <text evidence="3">Belongs to the TRAPP small subunits family. BET3 subfamily.</text>
</comment>
<name>A0A8S9KUB9_BRACR</name>
<dbReference type="GO" id="GO:0005783">
    <property type="term" value="C:endoplasmic reticulum"/>
    <property type="evidence" value="ECO:0007669"/>
    <property type="project" value="UniProtKB-SubCell"/>
</dbReference>
<keyword evidence="5" id="KW-0256">Endoplasmic reticulum</keyword>
<evidence type="ECO:0000256" key="6">
    <source>
        <dbReference type="ARBA" id="ARBA00022892"/>
    </source>
</evidence>
<dbReference type="GO" id="GO:0006888">
    <property type="term" value="P:endoplasmic reticulum to Golgi vesicle-mediated transport"/>
    <property type="evidence" value="ECO:0007669"/>
    <property type="project" value="TreeGrafter"/>
</dbReference>
<evidence type="ECO:0000256" key="3">
    <source>
        <dbReference type="ARBA" id="ARBA00006218"/>
    </source>
</evidence>
<evidence type="ECO:0000256" key="7">
    <source>
        <dbReference type="ARBA" id="ARBA00023034"/>
    </source>
</evidence>
<evidence type="ECO:0000256" key="9">
    <source>
        <dbReference type="SAM" id="Phobius"/>
    </source>
</evidence>
<dbReference type="Pfam" id="PF04051">
    <property type="entry name" value="TRAPP"/>
    <property type="match status" value="1"/>
</dbReference>
<dbReference type="GO" id="GO:1990070">
    <property type="term" value="C:TRAPPI protein complex"/>
    <property type="evidence" value="ECO:0007669"/>
    <property type="project" value="TreeGrafter"/>
</dbReference>
<dbReference type="SUPFAM" id="SSF51695">
    <property type="entry name" value="PLC-like phosphodiesterases"/>
    <property type="match status" value="1"/>
</dbReference>
<proteinExistence type="inferred from homology"/>
<dbReference type="PANTHER" id="PTHR20902">
    <property type="entry name" value="41-2 PROTEIN ANTIGEN-RELATED"/>
    <property type="match status" value="1"/>
</dbReference>
<organism evidence="10 11">
    <name type="scientific">Brassica cretica</name>
    <name type="common">Mustard</name>
    <dbReference type="NCBI Taxonomy" id="69181"/>
    <lineage>
        <taxon>Eukaryota</taxon>
        <taxon>Viridiplantae</taxon>
        <taxon>Streptophyta</taxon>
        <taxon>Embryophyta</taxon>
        <taxon>Tracheophyta</taxon>
        <taxon>Spermatophyta</taxon>
        <taxon>Magnoliopsida</taxon>
        <taxon>eudicotyledons</taxon>
        <taxon>Gunneridae</taxon>
        <taxon>Pentapetalae</taxon>
        <taxon>rosids</taxon>
        <taxon>malvids</taxon>
        <taxon>Brassicales</taxon>
        <taxon>Brassicaceae</taxon>
        <taxon>Brassiceae</taxon>
        <taxon>Brassica</taxon>
    </lineage>
</organism>
<dbReference type="GO" id="GO:0006629">
    <property type="term" value="P:lipid metabolic process"/>
    <property type="evidence" value="ECO:0007669"/>
    <property type="project" value="InterPro"/>
</dbReference>
<dbReference type="Gene3D" id="3.30.1380.20">
    <property type="entry name" value="Trafficking protein particle complex subunit 3"/>
    <property type="match status" value="1"/>
</dbReference>
<dbReference type="InterPro" id="IPR007194">
    <property type="entry name" value="TRAPP_component"/>
</dbReference>
<evidence type="ECO:0000256" key="4">
    <source>
        <dbReference type="ARBA" id="ARBA00022448"/>
    </source>
</evidence>